<proteinExistence type="predicted"/>
<gene>
    <name evidence="2" type="ORF">D9756_010822</name>
</gene>
<organism evidence="2 3">
    <name type="scientific">Leucocoprinus leucothites</name>
    <dbReference type="NCBI Taxonomy" id="201217"/>
    <lineage>
        <taxon>Eukaryota</taxon>
        <taxon>Fungi</taxon>
        <taxon>Dikarya</taxon>
        <taxon>Basidiomycota</taxon>
        <taxon>Agaricomycotina</taxon>
        <taxon>Agaricomycetes</taxon>
        <taxon>Agaricomycetidae</taxon>
        <taxon>Agaricales</taxon>
        <taxon>Agaricineae</taxon>
        <taxon>Agaricaceae</taxon>
        <taxon>Leucocoprinus</taxon>
    </lineage>
</organism>
<dbReference type="Proteomes" id="UP000559027">
    <property type="component" value="Unassembled WGS sequence"/>
</dbReference>
<dbReference type="AlphaFoldDB" id="A0A8H5CR40"/>
<sequence length="325" mass="36427">MVQAFGWLNRPDVFTFRFASASRFLWHYLPSVMTINSPKVLKSRFVKSADGTEIYADAAGNCSPSVPVIVMIPGFSMVKAAFDPIFEDPKWTSNAFLVRYDPRGHGRSGKPLNDESWESRCISQDFEAVCQEFGVTEAFVMGWSLGAAHFVDIASYNTSVSISGFITVEGALCVDQATIFRISTPESFSVLAGLMQTTDVDAFQQGSLNFISWLSDRLPPDLYRALLEGVILVPRALATKFISRTHNMDAMIKKAQSGQIELLLITGRRDKLVNATAVKAVYEEIGWKNYVYQHLDDGDHMPWLSVPDEFRETVLQWARERNGRV</sequence>
<feature type="domain" description="AB hydrolase-1" evidence="1">
    <location>
        <begin position="69"/>
        <end position="312"/>
    </location>
</feature>
<reference evidence="2 3" key="1">
    <citation type="journal article" date="2020" name="ISME J.">
        <title>Uncovering the hidden diversity of litter-decomposition mechanisms in mushroom-forming fungi.</title>
        <authorList>
            <person name="Floudas D."/>
            <person name="Bentzer J."/>
            <person name="Ahren D."/>
            <person name="Johansson T."/>
            <person name="Persson P."/>
            <person name="Tunlid A."/>
        </authorList>
    </citation>
    <scope>NUCLEOTIDE SEQUENCE [LARGE SCALE GENOMIC DNA]</scope>
    <source>
        <strain evidence="2 3">CBS 146.42</strain>
    </source>
</reference>
<evidence type="ECO:0000313" key="2">
    <source>
        <dbReference type="EMBL" id="KAF5346083.1"/>
    </source>
</evidence>
<comment type="caution">
    <text evidence="2">The sequence shown here is derived from an EMBL/GenBank/DDBJ whole genome shotgun (WGS) entry which is preliminary data.</text>
</comment>
<dbReference type="Gene3D" id="3.40.50.1820">
    <property type="entry name" value="alpha/beta hydrolase"/>
    <property type="match status" value="1"/>
</dbReference>
<dbReference type="InterPro" id="IPR029058">
    <property type="entry name" value="AB_hydrolase_fold"/>
</dbReference>
<dbReference type="Pfam" id="PF12697">
    <property type="entry name" value="Abhydrolase_6"/>
    <property type="match status" value="1"/>
</dbReference>
<dbReference type="InterPro" id="IPR000073">
    <property type="entry name" value="AB_hydrolase_1"/>
</dbReference>
<name>A0A8H5CR40_9AGAR</name>
<keyword evidence="3" id="KW-1185">Reference proteome</keyword>
<evidence type="ECO:0000259" key="1">
    <source>
        <dbReference type="Pfam" id="PF12697"/>
    </source>
</evidence>
<protein>
    <recommendedName>
        <fullName evidence="1">AB hydrolase-1 domain-containing protein</fullName>
    </recommendedName>
</protein>
<dbReference type="OrthoDB" id="408373at2759"/>
<dbReference type="EMBL" id="JAACJO010000036">
    <property type="protein sequence ID" value="KAF5346083.1"/>
    <property type="molecule type" value="Genomic_DNA"/>
</dbReference>
<accession>A0A8H5CR40</accession>
<dbReference type="SUPFAM" id="SSF53474">
    <property type="entry name" value="alpha/beta-Hydrolases"/>
    <property type="match status" value="1"/>
</dbReference>
<evidence type="ECO:0000313" key="3">
    <source>
        <dbReference type="Proteomes" id="UP000559027"/>
    </source>
</evidence>